<evidence type="ECO:0000256" key="4">
    <source>
        <dbReference type="RuleBase" id="RU003690"/>
    </source>
</evidence>
<feature type="chain" id="PRO_5025005431" description="Myrosinase 1" evidence="5">
    <location>
        <begin position="23"/>
        <end position="353"/>
    </location>
</feature>
<evidence type="ECO:0000256" key="2">
    <source>
        <dbReference type="ARBA" id="ARBA00022801"/>
    </source>
</evidence>
<accession>A0A653DDY7</accession>
<dbReference type="OrthoDB" id="65569at2759"/>
<evidence type="ECO:0000313" key="6">
    <source>
        <dbReference type="EMBL" id="VEN58414.1"/>
    </source>
</evidence>
<dbReference type="EMBL" id="CAACVG010011599">
    <property type="protein sequence ID" value="VEN58414.1"/>
    <property type="molecule type" value="Genomic_DNA"/>
</dbReference>
<comment type="similarity">
    <text evidence="1 4">Belongs to the glycosyl hydrolase 1 family.</text>
</comment>
<dbReference type="PANTHER" id="PTHR10353">
    <property type="entry name" value="GLYCOSYL HYDROLASE"/>
    <property type="match status" value="1"/>
</dbReference>
<evidence type="ECO:0000256" key="3">
    <source>
        <dbReference type="ARBA" id="ARBA00023295"/>
    </source>
</evidence>
<gene>
    <name evidence="6" type="ORF">CALMAC_LOCUS16788</name>
</gene>
<keyword evidence="5" id="KW-0732">Signal</keyword>
<protein>
    <recommendedName>
        <fullName evidence="8">Myrosinase 1</fullName>
    </recommendedName>
</protein>
<organism evidence="6 7">
    <name type="scientific">Callosobruchus maculatus</name>
    <name type="common">Southern cowpea weevil</name>
    <name type="synonym">Pulse bruchid</name>
    <dbReference type="NCBI Taxonomy" id="64391"/>
    <lineage>
        <taxon>Eukaryota</taxon>
        <taxon>Metazoa</taxon>
        <taxon>Ecdysozoa</taxon>
        <taxon>Arthropoda</taxon>
        <taxon>Hexapoda</taxon>
        <taxon>Insecta</taxon>
        <taxon>Pterygota</taxon>
        <taxon>Neoptera</taxon>
        <taxon>Endopterygota</taxon>
        <taxon>Coleoptera</taxon>
        <taxon>Polyphaga</taxon>
        <taxon>Cucujiformia</taxon>
        <taxon>Chrysomeloidea</taxon>
        <taxon>Chrysomelidae</taxon>
        <taxon>Bruchinae</taxon>
        <taxon>Bruchini</taxon>
        <taxon>Callosobruchus</taxon>
    </lineage>
</organism>
<dbReference type="SUPFAM" id="SSF51445">
    <property type="entry name" value="(Trans)glycosidases"/>
    <property type="match status" value="1"/>
</dbReference>
<dbReference type="Proteomes" id="UP000410492">
    <property type="component" value="Unassembled WGS sequence"/>
</dbReference>
<dbReference type="Gene3D" id="3.20.20.80">
    <property type="entry name" value="Glycosidases"/>
    <property type="match status" value="1"/>
</dbReference>
<sequence length="353" mass="40555">MNMDLLFLSGFVLLLLLPKGAPRKIPNDFQFGTATAAYQVEGGWNASGKGENIWDHFTHHYPDFVKDHSTGDIACDTYHKWKEDIQILKDIGVNYHRFSLSWSRILPDGFARRINPDGVRFYNDFINELLKNNIEPMVTLYHWDLPQRLQDLGGWTNPDMAIYFKEYAKVAFELFGDRVKRWITMNEPYSFCEGTYSSGIAAPHILSPGIGDYLCGRTVLLAHAHAYHAYEEKFKKLYGGKVGITIDSIWAEPISNSTEDIDAAEREIEMTFGWWVNPIFSDTGDYPDVMKKRIEKEAGWKTSQCPDARIHILEIDTIKGTADFLGLNHYHTWLVGAKNFLLMENPPYKRTKV</sequence>
<evidence type="ECO:0000256" key="5">
    <source>
        <dbReference type="SAM" id="SignalP"/>
    </source>
</evidence>
<keyword evidence="3" id="KW-0326">Glycosidase</keyword>
<dbReference type="InterPro" id="IPR017853">
    <property type="entry name" value="GH"/>
</dbReference>
<dbReference type="GO" id="GO:0005975">
    <property type="term" value="P:carbohydrate metabolic process"/>
    <property type="evidence" value="ECO:0007669"/>
    <property type="project" value="InterPro"/>
</dbReference>
<dbReference type="InterPro" id="IPR033132">
    <property type="entry name" value="GH_1_N_CS"/>
</dbReference>
<dbReference type="AlphaFoldDB" id="A0A653DDY7"/>
<feature type="signal peptide" evidence="5">
    <location>
        <begin position="1"/>
        <end position="22"/>
    </location>
</feature>
<name>A0A653DDY7_CALMS</name>
<reference evidence="6 7" key="1">
    <citation type="submission" date="2019-01" db="EMBL/GenBank/DDBJ databases">
        <authorList>
            <person name="Sayadi A."/>
        </authorList>
    </citation>
    <scope>NUCLEOTIDE SEQUENCE [LARGE SCALE GENOMIC DNA]</scope>
</reference>
<proteinExistence type="inferred from homology"/>
<evidence type="ECO:0000256" key="1">
    <source>
        <dbReference type="ARBA" id="ARBA00010838"/>
    </source>
</evidence>
<dbReference type="PANTHER" id="PTHR10353:SF36">
    <property type="entry name" value="LP05116P"/>
    <property type="match status" value="1"/>
</dbReference>
<evidence type="ECO:0008006" key="8">
    <source>
        <dbReference type="Google" id="ProtNLM"/>
    </source>
</evidence>
<keyword evidence="7" id="KW-1185">Reference proteome</keyword>
<dbReference type="PROSITE" id="PS00653">
    <property type="entry name" value="GLYCOSYL_HYDROL_F1_2"/>
    <property type="match status" value="1"/>
</dbReference>
<dbReference type="GO" id="GO:0008422">
    <property type="term" value="F:beta-glucosidase activity"/>
    <property type="evidence" value="ECO:0007669"/>
    <property type="project" value="TreeGrafter"/>
</dbReference>
<keyword evidence="2" id="KW-0378">Hydrolase</keyword>
<evidence type="ECO:0000313" key="7">
    <source>
        <dbReference type="Proteomes" id="UP000410492"/>
    </source>
</evidence>
<dbReference type="InterPro" id="IPR001360">
    <property type="entry name" value="Glyco_hydro_1"/>
</dbReference>
<dbReference type="Pfam" id="PF00232">
    <property type="entry name" value="Glyco_hydro_1"/>
    <property type="match status" value="1"/>
</dbReference>